<accession>A0A2N8TH65</accession>
<reference evidence="1 2" key="1">
    <citation type="submission" date="2018-01" db="EMBL/GenBank/DDBJ databases">
        <title>Draft genome sequence of Streptomyces sp. 13K301.</title>
        <authorList>
            <person name="Sahin N."/>
            <person name="Saygin H."/>
            <person name="Ay H."/>
        </authorList>
    </citation>
    <scope>NUCLEOTIDE SEQUENCE [LARGE SCALE GENOMIC DNA]</scope>
    <source>
        <strain evidence="1 2">13K301</strain>
    </source>
</reference>
<feature type="non-terminal residue" evidence="1">
    <location>
        <position position="1"/>
    </location>
</feature>
<organism evidence="1 2">
    <name type="scientific">Streptomyces cahuitamycinicus</name>
    <dbReference type="NCBI Taxonomy" id="2070367"/>
    <lineage>
        <taxon>Bacteria</taxon>
        <taxon>Bacillati</taxon>
        <taxon>Actinomycetota</taxon>
        <taxon>Actinomycetes</taxon>
        <taxon>Kitasatosporales</taxon>
        <taxon>Streptomycetaceae</taxon>
        <taxon>Streptomyces</taxon>
    </lineage>
</organism>
<name>A0A2N8TH65_9ACTN</name>
<gene>
    <name evidence="1" type="ORF">C1J00_31440</name>
</gene>
<sequence>RPHPGVESGAANVALGPVAALVDRTKDAVRKAMGKD</sequence>
<dbReference type="EMBL" id="POUC01000324">
    <property type="protein sequence ID" value="PNG18367.1"/>
    <property type="molecule type" value="Genomic_DNA"/>
</dbReference>
<dbReference type="Proteomes" id="UP000235943">
    <property type="component" value="Unassembled WGS sequence"/>
</dbReference>
<evidence type="ECO:0000313" key="2">
    <source>
        <dbReference type="Proteomes" id="UP000235943"/>
    </source>
</evidence>
<keyword evidence="2" id="KW-1185">Reference proteome</keyword>
<protein>
    <submittedName>
        <fullName evidence="1">Hemerythrin</fullName>
    </submittedName>
</protein>
<evidence type="ECO:0000313" key="1">
    <source>
        <dbReference type="EMBL" id="PNG18367.1"/>
    </source>
</evidence>
<proteinExistence type="predicted"/>
<dbReference type="AlphaFoldDB" id="A0A2N8TH65"/>
<comment type="caution">
    <text evidence="1">The sequence shown here is derived from an EMBL/GenBank/DDBJ whole genome shotgun (WGS) entry which is preliminary data.</text>
</comment>